<dbReference type="STRING" id="103827.A0A0N5D0X6"/>
<dbReference type="AlphaFoldDB" id="A0A0N5D0X6"/>
<evidence type="ECO:0000256" key="2">
    <source>
        <dbReference type="SAM" id="Phobius"/>
    </source>
</evidence>
<protein>
    <submittedName>
        <fullName evidence="5">Secreted protein</fullName>
    </submittedName>
</protein>
<feature type="transmembrane region" description="Helical" evidence="2">
    <location>
        <begin position="15"/>
        <end position="33"/>
    </location>
</feature>
<reference evidence="5" key="1">
    <citation type="submission" date="2017-02" db="UniProtKB">
        <authorList>
            <consortium name="WormBaseParasite"/>
        </authorList>
    </citation>
    <scope>IDENTIFICATION</scope>
</reference>
<dbReference type="EMBL" id="UYYF01004417">
    <property type="protein sequence ID" value="VDN03817.1"/>
    <property type="molecule type" value="Genomic_DNA"/>
</dbReference>
<keyword evidence="2" id="KW-0472">Membrane</keyword>
<reference evidence="3 4" key="2">
    <citation type="submission" date="2018-11" db="EMBL/GenBank/DDBJ databases">
        <authorList>
            <consortium name="Pathogen Informatics"/>
        </authorList>
    </citation>
    <scope>NUCLEOTIDE SEQUENCE [LARGE SCALE GENOMIC DNA]</scope>
</reference>
<evidence type="ECO:0000313" key="4">
    <source>
        <dbReference type="Proteomes" id="UP000276776"/>
    </source>
</evidence>
<feature type="compositionally biased region" description="Basic and acidic residues" evidence="1">
    <location>
        <begin position="126"/>
        <end position="136"/>
    </location>
</feature>
<keyword evidence="4" id="KW-1185">Reference proteome</keyword>
<accession>A0A0N5D0X6</accession>
<keyword evidence="2" id="KW-1133">Transmembrane helix</keyword>
<evidence type="ECO:0000313" key="3">
    <source>
        <dbReference type="EMBL" id="VDN03817.1"/>
    </source>
</evidence>
<name>A0A0N5D0X6_THECL</name>
<proteinExistence type="predicted"/>
<keyword evidence="2" id="KW-0812">Transmembrane</keyword>
<dbReference type="WBParaSite" id="TCLT_0000647401-mRNA-1">
    <property type="protein sequence ID" value="TCLT_0000647401-mRNA-1"/>
    <property type="gene ID" value="TCLT_0000647401"/>
</dbReference>
<evidence type="ECO:0000256" key="1">
    <source>
        <dbReference type="SAM" id="MobiDB-lite"/>
    </source>
</evidence>
<sequence>MFYVVVVVVEQLTQLWPLLLFAFTSIAVCHLAAKYSKLYANNITTALTASHLFSDTTLKRSKSDDKAANAPQCCASRRASTFEVIHPPVTVINTCRGRNLLNKKEAPPSAIKESSESSQTIDDQDSDRVSLKEIGI</sequence>
<dbReference type="OMA" id="ANAPQCC"/>
<feature type="region of interest" description="Disordered" evidence="1">
    <location>
        <begin position="105"/>
        <end position="136"/>
    </location>
</feature>
<dbReference type="OrthoDB" id="5865995at2759"/>
<evidence type="ECO:0000313" key="5">
    <source>
        <dbReference type="WBParaSite" id="TCLT_0000647401-mRNA-1"/>
    </source>
</evidence>
<organism evidence="5">
    <name type="scientific">Thelazia callipaeda</name>
    <name type="common">Oriental eyeworm</name>
    <name type="synonym">Parasitic nematode</name>
    <dbReference type="NCBI Taxonomy" id="103827"/>
    <lineage>
        <taxon>Eukaryota</taxon>
        <taxon>Metazoa</taxon>
        <taxon>Ecdysozoa</taxon>
        <taxon>Nematoda</taxon>
        <taxon>Chromadorea</taxon>
        <taxon>Rhabditida</taxon>
        <taxon>Spirurina</taxon>
        <taxon>Spiruromorpha</taxon>
        <taxon>Thelazioidea</taxon>
        <taxon>Thelaziidae</taxon>
        <taxon>Thelazia</taxon>
    </lineage>
</organism>
<gene>
    <name evidence="3" type="ORF">TCLT_LOCUS6463</name>
</gene>
<dbReference type="Proteomes" id="UP000276776">
    <property type="component" value="Unassembled WGS sequence"/>
</dbReference>